<organism evidence="2 3">
    <name type="scientific">Papaver atlanticum</name>
    <dbReference type="NCBI Taxonomy" id="357466"/>
    <lineage>
        <taxon>Eukaryota</taxon>
        <taxon>Viridiplantae</taxon>
        <taxon>Streptophyta</taxon>
        <taxon>Embryophyta</taxon>
        <taxon>Tracheophyta</taxon>
        <taxon>Spermatophyta</taxon>
        <taxon>Magnoliopsida</taxon>
        <taxon>Ranunculales</taxon>
        <taxon>Papaveraceae</taxon>
        <taxon>Papaveroideae</taxon>
        <taxon>Papaver</taxon>
    </lineage>
</organism>
<proteinExistence type="predicted"/>
<accession>A0AAD4SA05</accession>
<evidence type="ECO:0000313" key="2">
    <source>
        <dbReference type="EMBL" id="KAI3876207.1"/>
    </source>
</evidence>
<comment type="caution">
    <text evidence="2">The sequence shown here is derived from an EMBL/GenBank/DDBJ whole genome shotgun (WGS) entry which is preliminary data.</text>
</comment>
<evidence type="ECO:0000313" key="3">
    <source>
        <dbReference type="Proteomes" id="UP001202328"/>
    </source>
</evidence>
<dbReference type="EMBL" id="JAJJMB010012509">
    <property type="protein sequence ID" value="KAI3876207.1"/>
    <property type="molecule type" value="Genomic_DNA"/>
</dbReference>
<keyword evidence="3" id="KW-1185">Reference proteome</keyword>
<dbReference type="Proteomes" id="UP001202328">
    <property type="component" value="Unassembled WGS sequence"/>
</dbReference>
<feature type="region of interest" description="Disordered" evidence="1">
    <location>
        <begin position="1"/>
        <end position="34"/>
    </location>
</feature>
<protein>
    <submittedName>
        <fullName evidence="2">Uncharacterized protein</fullName>
    </submittedName>
</protein>
<name>A0AAD4SA05_9MAGN</name>
<sequence>AFNDFVSSQQRNQLQTDNVPSVDASSPTTIGSTSSVVDAMGNHETNNGKIQYVNPLNKKKKVAAKGYIMQGSEGRLVHGVPVAVDERRVKIETILDETCVVYDAPQGDDYRTLKDLLGITGWLV</sequence>
<dbReference type="AlphaFoldDB" id="A0AAD4SA05"/>
<reference evidence="2" key="1">
    <citation type="submission" date="2022-04" db="EMBL/GenBank/DDBJ databases">
        <title>A functionally conserved STORR gene fusion in Papaver species that diverged 16.8 million years ago.</title>
        <authorList>
            <person name="Catania T."/>
        </authorList>
    </citation>
    <scope>NUCLEOTIDE SEQUENCE</scope>
    <source>
        <strain evidence="2">S-188037</strain>
    </source>
</reference>
<evidence type="ECO:0000256" key="1">
    <source>
        <dbReference type="SAM" id="MobiDB-lite"/>
    </source>
</evidence>
<feature type="non-terminal residue" evidence="2">
    <location>
        <position position="1"/>
    </location>
</feature>
<gene>
    <name evidence="2" type="ORF">MKW98_029159</name>
</gene>